<reference evidence="2 3" key="1">
    <citation type="submission" date="2021-06" db="EMBL/GenBank/DDBJ databases">
        <authorList>
            <person name="Sun Q."/>
            <person name="Li D."/>
        </authorList>
    </citation>
    <scope>NUCLEOTIDE SEQUENCE [LARGE SCALE GENOMIC DNA]</scope>
    <source>
        <strain evidence="2 3">MSJ-11</strain>
    </source>
</reference>
<evidence type="ECO:0000313" key="3">
    <source>
        <dbReference type="Proteomes" id="UP000726170"/>
    </source>
</evidence>
<keyword evidence="1" id="KW-0812">Transmembrane</keyword>
<dbReference type="EMBL" id="JAHLQF010000001">
    <property type="protein sequence ID" value="MBU5483243.1"/>
    <property type="molecule type" value="Genomic_DNA"/>
</dbReference>
<name>A0ABS6EDG9_9CLOT</name>
<keyword evidence="1" id="KW-1133">Transmembrane helix</keyword>
<feature type="transmembrane region" description="Helical" evidence="1">
    <location>
        <begin position="21"/>
        <end position="41"/>
    </location>
</feature>
<feature type="transmembrane region" description="Helical" evidence="1">
    <location>
        <begin position="173"/>
        <end position="190"/>
    </location>
</feature>
<dbReference type="RefSeq" id="WP_216437639.1">
    <property type="nucleotide sequence ID" value="NZ_JAHLQF010000001.1"/>
</dbReference>
<sequence length="230" mass="27511">MKLINKKRFNFQFNKYFLEGPLILFFLFSILFEIIGFWFLSYDISEPYKGIKINVFLIFLYFSLPRSYDTENFKKELSYFISLNYSRKEYFKNKTILINLAISTSVLFSTILIFMLLTSTGRYNVFGYLGFVMGKNFISFFKISFINIIIYNLFYTFILIVKVLFIKVIPNRVGNFIFNVVWSIVFLLFWRGLNDIYINIPVPNITLICSILFILIAYYVYYKFIMSLDV</sequence>
<gene>
    <name evidence="2" type="ORF">KQI86_02815</name>
</gene>
<proteinExistence type="predicted"/>
<keyword evidence="1" id="KW-0472">Membrane</keyword>
<feature type="transmembrane region" description="Helical" evidence="1">
    <location>
        <begin position="137"/>
        <end position="161"/>
    </location>
</feature>
<evidence type="ECO:0008006" key="4">
    <source>
        <dbReference type="Google" id="ProtNLM"/>
    </source>
</evidence>
<comment type="caution">
    <text evidence="2">The sequence shown here is derived from an EMBL/GenBank/DDBJ whole genome shotgun (WGS) entry which is preliminary data.</text>
</comment>
<keyword evidence="3" id="KW-1185">Reference proteome</keyword>
<protein>
    <recommendedName>
        <fullName evidence="4">ABC-2 family transporter protein</fullName>
    </recommendedName>
</protein>
<dbReference type="Proteomes" id="UP000726170">
    <property type="component" value="Unassembled WGS sequence"/>
</dbReference>
<feature type="transmembrane region" description="Helical" evidence="1">
    <location>
        <begin position="96"/>
        <end position="117"/>
    </location>
</feature>
<evidence type="ECO:0000313" key="2">
    <source>
        <dbReference type="EMBL" id="MBU5483243.1"/>
    </source>
</evidence>
<accession>A0ABS6EDG9</accession>
<evidence type="ECO:0000256" key="1">
    <source>
        <dbReference type="SAM" id="Phobius"/>
    </source>
</evidence>
<organism evidence="2 3">
    <name type="scientific">Clostridium mobile</name>
    <dbReference type="NCBI Taxonomy" id="2841512"/>
    <lineage>
        <taxon>Bacteria</taxon>
        <taxon>Bacillati</taxon>
        <taxon>Bacillota</taxon>
        <taxon>Clostridia</taxon>
        <taxon>Eubacteriales</taxon>
        <taxon>Clostridiaceae</taxon>
        <taxon>Clostridium</taxon>
    </lineage>
</organism>
<feature type="transmembrane region" description="Helical" evidence="1">
    <location>
        <begin position="196"/>
        <end position="221"/>
    </location>
</feature>